<comment type="caution">
    <text evidence="5">The sequence shown here is derived from an EMBL/GenBank/DDBJ whole genome shotgun (WGS) entry which is preliminary data.</text>
</comment>
<reference evidence="5 6" key="1">
    <citation type="submission" date="2019-03" db="EMBL/GenBank/DDBJ databases">
        <title>Bradyrhizobium strains diversity isolated from Chamaecrista fasciculata.</title>
        <authorList>
            <person name="Urquiaga M.C.O."/>
            <person name="Hungria M."/>
            <person name="Delamuta J.R.M."/>
        </authorList>
    </citation>
    <scope>NUCLEOTIDE SEQUENCE [LARGE SCALE GENOMIC DNA]</scope>
    <source>
        <strain evidence="5 6">CNPSo 3424</strain>
    </source>
</reference>
<dbReference type="InterPro" id="IPR050197">
    <property type="entry name" value="Aldolase_class_II_sugar_metab"/>
</dbReference>
<dbReference type="SMART" id="SM01007">
    <property type="entry name" value="Aldolase_II"/>
    <property type="match status" value="1"/>
</dbReference>
<dbReference type="Pfam" id="PF00596">
    <property type="entry name" value="Aldolase_II"/>
    <property type="match status" value="1"/>
</dbReference>
<dbReference type="Gene3D" id="3.40.225.10">
    <property type="entry name" value="Class II aldolase/adducin N-terminal domain"/>
    <property type="match status" value="1"/>
</dbReference>
<keyword evidence="6" id="KW-1185">Reference proteome</keyword>
<dbReference type="InterPro" id="IPR036409">
    <property type="entry name" value="Aldolase_II/adducin_N_sf"/>
</dbReference>
<evidence type="ECO:0000313" key="6">
    <source>
        <dbReference type="Proteomes" id="UP000298225"/>
    </source>
</evidence>
<evidence type="ECO:0000259" key="4">
    <source>
        <dbReference type="SMART" id="SM01007"/>
    </source>
</evidence>
<feature type="compositionally biased region" description="Low complexity" evidence="3">
    <location>
        <begin position="231"/>
        <end position="242"/>
    </location>
</feature>
<dbReference type="EMBL" id="SPQU01000007">
    <property type="protein sequence ID" value="TFV38141.1"/>
    <property type="molecule type" value="Genomic_DNA"/>
</dbReference>
<sequence length="252" mass="27478">MTREERQLREAIIAKCRWMNASGLNQGTSGNISARYKDRMLITPSATPYDAMKPEMIAAMPLDRDDGSWDGPLKPSTEWRFHLDIMRGRPDVGGVVHTHSTYATVLAIARKPIPACHYMMAAFGGNDIRCAGYARYGTAELSELALAALEGRNGCLLANHGMIAVGANLDKAMWLAVELETIARQYYLSLALGSPHILSEAEIADTAKGFSTYGLQRPEGSKSRASRPKPGRAGASAKAAARQRVEKKRSRT</sequence>
<protein>
    <submittedName>
        <fullName evidence="5">Class II aldolase</fullName>
    </submittedName>
</protein>
<dbReference type="GO" id="GO:0046872">
    <property type="term" value="F:metal ion binding"/>
    <property type="evidence" value="ECO:0007669"/>
    <property type="project" value="UniProtKB-KW"/>
</dbReference>
<organism evidence="5 6">
    <name type="scientific">Bradyrhizobium frederickii</name>
    <dbReference type="NCBI Taxonomy" id="2560054"/>
    <lineage>
        <taxon>Bacteria</taxon>
        <taxon>Pseudomonadati</taxon>
        <taxon>Pseudomonadota</taxon>
        <taxon>Alphaproteobacteria</taxon>
        <taxon>Hyphomicrobiales</taxon>
        <taxon>Nitrobacteraceae</taxon>
        <taxon>Bradyrhizobium</taxon>
    </lineage>
</organism>
<gene>
    <name evidence="5" type="ORF">E4K66_17165</name>
</gene>
<evidence type="ECO:0000313" key="5">
    <source>
        <dbReference type="EMBL" id="TFV38141.1"/>
    </source>
</evidence>
<feature type="domain" description="Class II aldolase/adducin N-terminal" evidence="4">
    <location>
        <begin position="10"/>
        <end position="187"/>
    </location>
</feature>
<evidence type="ECO:0000256" key="2">
    <source>
        <dbReference type="ARBA" id="ARBA00023239"/>
    </source>
</evidence>
<evidence type="ECO:0000256" key="1">
    <source>
        <dbReference type="ARBA" id="ARBA00022723"/>
    </source>
</evidence>
<dbReference type="SUPFAM" id="SSF53639">
    <property type="entry name" value="AraD/HMP-PK domain-like"/>
    <property type="match status" value="1"/>
</dbReference>
<keyword evidence="1" id="KW-0479">Metal-binding</keyword>
<dbReference type="PANTHER" id="PTHR22789:SF0">
    <property type="entry name" value="3-OXO-TETRONATE 4-PHOSPHATE DECARBOXYLASE-RELATED"/>
    <property type="match status" value="1"/>
</dbReference>
<dbReference type="GO" id="GO:0019323">
    <property type="term" value="P:pentose catabolic process"/>
    <property type="evidence" value="ECO:0007669"/>
    <property type="project" value="TreeGrafter"/>
</dbReference>
<dbReference type="InterPro" id="IPR001303">
    <property type="entry name" value="Aldolase_II/adducin_N"/>
</dbReference>
<dbReference type="PANTHER" id="PTHR22789">
    <property type="entry name" value="FUCULOSE PHOSPHATE ALDOLASE"/>
    <property type="match status" value="1"/>
</dbReference>
<dbReference type="AlphaFoldDB" id="A0A4Y9L3I4"/>
<dbReference type="GO" id="GO:0016832">
    <property type="term" value="F:aldehyde-lyase activity"/>
    <property type="evidence" value="ECO:0007669"/>
    <property type="project" value="TreeGrafter"/>
</dbReference>
<dbReference type="GO" id="GO:0005829">
    <property type="term" value="C:cytosol"/>
    <property type="evidence" value="ECO:0007669"/>
    <property type="project" value="TreeGrafter"/>
</dbReference>
<name>A0A4Y9L3I4_9BRAD</name>
<dbReference type="Proteomes" id="UP000298225">
    <property type="component" value="Unassembled WGS sequence"/>
</dbReference>
<dbReference type="OrthoDB" id="5291399at2"/>
<keyword evidence="2" id="KW-0456">Lyase</keyword>
<feature type="region of interest" description="Disordered" evidence="3">
    <location>
        <begin position="212"/>
        <end position="252"/>
    </location>
</feature>
<accession>A0A4Y9L3I4</accession>
<evidence type="ECO:0000256" key="3">
    <source>
        <dbReference type="SAM" id="MobiDB-lite"/>
    </source>
</evidence>
<dbReference type="RefSeq" id="WP_135169700.1">
    <property type="nucleotide sequence ID" value="NZ_SPQU01000007.1"/>
</dbReference>
<proteinExistence type="predicted"/>